<gene>
    <name evidence="1" type="ORF">EZS28_047307</name>
</gene>
<comment type="caution">
    <text evidence="1">The sequence shown here is derived from an EMBL/GenBank/DDBJ whole genome shotgun (WGS) entry which is preliminary data.</text>
</comment>
<proteinExistence type="predicted"/>
<sequence length="141" mass="16299">MEEQIIKYFGKPINKDDGDVVCISFQNSALVPLSIASTIKSKKGIIAKYFDVRQNNQDQNFIQQWLKVLFEEEQQVKADNIYEDPDGLFDIPVPILGFNSAHFDMIFVLPYLTSSKWHITNYLGDFSRIKRVEVRHKITGV</sequence>
<dbReference type="EMBL" id="SNRW01031821">
    <property type="protein sequence ID" value="KAA6357166.1"/>
    <property type="molecule type" value="Genomic_DNA"/>
</dbReference>
<organism evidence="1 2">
    <name type="scientific">Streblomastix strix</name>
    <dbReference type="NCBI Taxonomy" id="222440"/>
    <lineage>
        <taxon>Eukaryota</taxon>
        <taxon>Metamonada</taxon>
        <taxon>Preaxostyla</taxon>
        <taxon>Oxymonadida</taxon>
        <taxon>Streblomastigidae</taxon>
        <taxon>Streblomastix</taxon>
    </lineage>
</organism>
<protein>
    <submittedName>
        <fullName evidence="1">Uncharacterized protein</fullName>
    </submittedName>
</protein>
<dbReference type="Proteomes" id="UP000324800">
    <property type="component" value="Unassembled WGS sequence"/>
</dbReference>
<evidence type="ECO:0000313" key="2">
    <source>
        <dbReference type="Proteomes" id="UP000324800"/>
    </source>
</evidence>
<reference evidence="1 2" key="1">
    <citation type="submission" date="2019-03" db="EMBL/GenBank/DDBJ databases">
        <title>Single cell metagenomics reveals metabolic interactions within the superorganism composed of flagellate Streblomastix strix and complex community of Bacteroidetes bacteria on its surface.</title>
        <authorList>
            <person name="Treitli S.C."/>
            <person name="Kolisko M."/>
            <person name="Husnik F."/>
            <person name="Keeling P."/>
            <person name="Hampl V."/>
        </authorList>
    </citation>
    <scope>NUCLEOTIDE SEQUENCE [LARGE SCALE GENOMIC DNA]</scope>
    <source>
        <strain evidence="1">ST1C</strain>
    </source>
</reference>
<feature type="non-terminal residue" evidence="1">
    <location>
        <position position="141"/>
    </location>
</feature>
<evidence type="ECO:0000313" key="1">
    <source>
        <dbReference type="EMBL" id="KAA6357166.1"/>
    </source>
</evidence>
<accession>A0A5J4TFB4</accession>
<name>A0A5J4TFB4_9EUKA</name>
<dbReference type="AlphaFoldDB" id="A0A5J4TFB4"/>